<keyword evidence="2" id="KW-0413">Isomerase</keyword>
<sequence length="260" mass="27804">MKLSVVHINAERGSGPYAELVNEVFNSVKRPDTEIEHRFAKLKRATDTVFGYPYMLNAVDVVNNIVDAGRGGADGCMVACSGDPGIIEARTVVDVPVVGPWEASLHLATMYGYRFGVVTVEDPAWVETCHSLVVKSGLIDRCVGVQPISIPSAEAFTEGFANPDRVVAEIDKQARALVDRGASAICIGSAGLSTIASAGGLKKLSGLDVPVFDTLVVGLKTLEMRVDLSRRFGLPPTARSGYTTRLPDADIDRVRELFGL</sequence>
<evidence type="ECO:0000313" key="2">
    <source>
        <dbReference type="EMBL" id="MBB4134092.1"/>
    </source>
</evidence>
<dbReference type="InterPro" id="IPR053714">
    <property type="entry name" value="Iso_Racemase_Enz_sf"/>
</dbReference>
<dbReference type="Pfam" id="PF01177">
    <property type="entry name" value="Asp_Glu_race"/>
    <property type="match status" value="1"/>
</dbReference>
<dbReference type="PANTHER" id="PTHR28047:SF5">
    <property type="entry name" value="PROTEIN DCG1"/>
    <property type="match status" value="1"/>
</dbReference>
<dbReference type="Gene3D" id="3.40.50.12500">
    <property type="match status" value="1"/>
</dbReference>
<dbReference type="EC" id="5.1.99.3" evidence="2"/>
<comment type="caution">
    <text evidence="2">The sequence shown here is derived from an EMBL/GenBank/DDBJ whole genome shotgun (WGS) entry which is preliminary data.</text>
</comment>
<reference evidence="2 3" key="1">
    <citation type="submission" date="2020-08" db="EMBL/GenBank/DDBJ databases">
        <title>Sequencing the genomes of 1000 actinobacteria strains.</title>
        <authorList>
            <person name="Klenk H.-P."/>
        </authorList>
    </citation>
    <scope>NUCLEOTIDE SEQUENCE [LARGE SCALE GENOMIC DNA]</scope>
    <source>
        <strain evidence="2 3">DSM 45298</strain>
    </source>
</reference>
<dbReference type="GO" id="GO:0047661">
    <property type="term" value="F:amino-acid racemase activity"/>
    <property type="evidence" value="ECO:0007669"/>
    <property type="project" value="InterPro"/>
</dbReference>
<keyword evidence="3" id="KW-1185">Reference proteome</keyword>
<dbReference type="InterPro" id="IPR015942">
    <property type="entry name" value="Asp/Glu/hydantoin_racemase"/>
</dbReference>
<organism evidence="2 3">
    <name type="scientific">Gordonia humi</name>
    <dbReference type="NCBI Taxonomy" id="686429"/>
    <lineage>
        <taxon>Bacteria</taxon>
        <taxon>Bacillati</taxon>
        <taxon>Actinomycetota</taxon>
        <taxon>Actinomycetes</taxon>
        <taxon>Mycobacteriales</taxon>
        <taxon>Gordoniaceae</taxon>
        <taxon>Gordonia</taxon>
    </lineage>
</organism>
<proteinExistence type="inferred from homology"/>
<dbReference type="Proteomes" id="UP000551501">
    <property type="component" value="Unassembled WGS sequence"/>
</dbReference>
<dbReference type="PANTHER" id="PTHR28047">
    <property type="entry name" value="PROTEIN DCG1"/>
    <property type="match status" value="1"/>
</dbReference>
<comment type="similarity">
    <text evidence="1">Belongs to the HyuE racemase family.</text>
</comment>
<dbReference type="AlphaFoldDB" id="A0A840EQV7"/>
<dbReference type="EMBL" id="JACIFP010000001">
    <property type="protein sequence ID" value="MBB4134092.1"/>
    <property type="molecule type" value="Genomic_DNA"/>
</dbReference>
<protein>
    <submittedName>
        <fullName evidence="2">Allantoin racemase</fullName>
        <ecNumber evidence="2">5.1.99.3</ecNumber>
    </submittedName>
</protein>
<evidence type="ECO:0000256" key="1">
    <source>
        <dbReference type="ARBA" id="ARBA00038414"/>
    </source>
</evidence>
<name>A0A840EQV7_9ACTN</name>
<gene>
    <name evidence="2" type="ORF">BKA16_000644</name>
</gene>
<dbReference type="InterPro" id="IPR052186">
    <property type="entry name" value="Hydantoin_racemase-like"/>
</dbReference>
<dbReference type="RefSeq" id="WP_183369315.1">
    <property type="nucleotide sequence ID" value="NZ_BAABHL010000009.1"/>
</dbReference>
<accession>A0A840EQV7</accession>
<evidence type="ECO:0000313" key="3">
    <source>
        <dbReference type="Proteomes" id="UP000551501"/>
    </source>
</evidence>
<dbReference type="GO" id="GO:0047653">
    <property type="term" value="F:allantoin racemase activity"/>
    <property type="evidence" value="ECO:0007669"/>
    <property type="project" value="UniProtKB-EC"/>
</dbReference>